<name>A0AAV6U4G4_9ARAC</name>
<keyword evidence="4 8" id="KW-0863">Zinc-finger</keyword>
<dbReference type="SMART" id="SM00355">
    <property type="entry name" value="ZnF_C2H2"/>
    <property type="match status" value="2"/>
</dbReference>
<feature type="domain" description="C2H2-type" evidence="9">
    <location>
        <begin position="39"/>
        <end position="66"/>
    </location>
</feature>
<keyword evidence="6" id="KW-0539">Nucleus</keyword>
<dbReference type="Pfam" id="PF00096">
    <property type="entry name" value="zf-C2H2"/>
    <property type="match status" value="2"/>
</dbReference>
<evidence type="ECO:0000256" key="5">
    <source>
        <dbReference type="ARBA" id="ARBA00022833"/>
    </source>
</evidence>
<evidence type="ECO:0000313" key="11">
    <source>
        <dbReference type="Proteomes" id="UP000827092"/>
    </source>
</evidence>
<comment type="caution">
    <text evidence="10">The sequence shown here is derived from an EMBL/GenBank/DDBJ whole genome shotgun (WGS) entry which is preliminary data.</text>
</comment>
<sequence>MQLQYNIFFPGVARKLLDVCNINLSSLFPHRNQRNVERYRCPYCNYSTDRTTSFKNHQLVHSGERPYKCHVCSFGFTTKQNLRRHLPLHNFPNLN</sequence>
<feature type="domain" description="C2H2-type" evidence="9">
    <location>
        <begin position="67"/>
        <end position="89"/>
    </location>
</feature>
<evidence type="ECO:0000256" key="4">
    <source>
        <dbReference type="ARBA" id="ARBA00022771"/>
    </source>
</evidence>
<comment type="subcellular location">
    <subcellularLocation>
        <location evidence="1">Nucleus</location>
    </subcellularLocation>
</comment>
<dbReference type="GO" id="GO:0008270">
    <property type="term" value="F:zinc ion binding"/>
    <property type="evidence" value="ECO:0007669"/>
    <property type="project" value="UniProtKB-KW"/>
</dbReference>
<proteinExistence type="inferred from homology"/>
<dbReference type="PANTHER" id="PTHR24388">
    <property type="entry name" value="ZINC FINGER PROTEIN"/>
    <property type="match status" value="1"/>
</dbReference>
<reference evidence="10 11" key="1">
    <citation type="journal article" date="2022" name="Nat. Ecol. Evol.">
        <title>A masculinizing supergene underlies an exaggerated male reproductive morph in a spider.</title>
        <authorList>
            <person name="Hendrickx F."/>
            <person name="De Corte Z."/>
            <person name="Sonet G."/>
            <person name="Van Belleghem S.M."/>
            <person name="Kostlbacher S."/>
            <person name="Vangestel C."/>
        </authorList>
    </citation>
    <scope>NUCLEOTIDE SEQUENCE [LARGE SCALE GENOMIC DNA]</scope>
    <source>
        <strain evidence="10">W744_W776</strain>
    </source>
</reference>
<dbReference type="PROSITE" id="PS50157">
    <property type="entry name" value="ZINC_FINGER_C2H2_2"/>
    <property type="match status" value="2"/>
</dbReference>
<evidence type="ECO:0000256" key="2">
    <source>
        <dbReference type="ARBA" id="ARBA00022723"/>
    </source>
</evidence>
<gene>
    <name evidence="10" type="ORF">JTE90_011629</name>
</gene>
<dbReference type="FunFam" id="3.30.160.60:FF:000264">
    <property type="entry name" value="Zinc finger protein 236"/>
    <property type="match status" value="1"/>
</dbReference>
<accession>A0AAV6U4G4</accession>
<dbReference type="GO" id="GO:0000981">
    <property type="term" value="F:DNA-binding transcription factor activity, RNA polymerase II-specific"/>
    <property type="evidence" value="ECO:0007669"/>
    <property type="project" value="TreeGrafter"/>
</dbReference>
<evidence type="ECO:0000256" key="1">
    <source>
        <dbReference type="ARBA" id="ARBA00004123"/>
    </source>
</evidence>
<keyword evidence="3" id="KW-0677">Repeat</keyword>
<keyword evidence="2" id="KW-0479">Metal-binding</keyword>
<dbReference type="Proteomes" id="UP000827092">
    <property type="component" value="Unassembled WGS sequence"/>
</dbReference>
<dbReference type="Gene3D" id="3.30.160.60">
    <property type="entry name" value="Classic Zinc Finger"/>
    <property type="match status" value="2"/>
</dbReference>
<dbReference type="InterPro" id="IPR013087">
    <property type="entry name" value="Znf_C2H2_type"/>
</dbReference>
<evidence type="ECO:0000256" key="8">
    <source>
        <dbReference type="PROSITE-ProRule" id="PRU00042"/>
    </source>
</evidence>
<dbReference type="GO" id="GO:0000978">
    <property type="term" value="F:RNA polymerase II cis-regulatory region sequence-specific DNA binding"/>
    <property type="evidence" value="ECO:0007669"/>
    <property type="project" value="TreeGrafter"/>
</dbReference>
<evidence type="ECO:0000313" key="10">
    <source>
        <dbReference type="EMBL" id="KAG8178703.1"/>
    </source>
</evidence>
<dbReference type="AlphaFoldDB" id="A0AAV6U4G4"/>
<dbReference type="PROSITE" id="PS00028">
    <property type="entry name" value="ZINC_FINGER_C2H2_1"/>
    <property type="match status" value="1"/>
</dbReference>
<dbReference type="GO" id="GO:0005634">
    <property type="term" value="C:nucleus"/>
    <property type="evidence" value="ECO:0007669"/>
    <property type="project" value="UniProtKB-SubCell"/>
</dbReference>
<evidence type="ECO:0000256" key="6">
    <source>
        <dbReference type="ARBA" id="ARBA00023242"/>
    </source>
</evidence>
<organism evidence="10 11">
    <name type="scientific">Oedothorax gibbosus</name>
    <dbReference type="NCBI Taxonomy" id="931172"/>
    <lineage>
        <taxon>Eukaryota</taxon>
        <taxon>Metazoa</taxon>
        <taxon>Ecdysozoa</taxon>
        <taxon>Arthropoda</taxon>
        <taxon>Chelicerata</taxon>
        <taxon>Arachnida</taxon>
        <taxon>Araneae</taxon>
        <taxon>Araneomorphae</taxon>
        <taxon>Entelegynae</taxon>
        <taxon>Araneoidea</taxon>
        <taxon>Linyphiidae</taxon>
        <taxon>Erigoninae</taxon>
        <taxon>Oedothorax</taxon>
    </lineage>
</organism>
<dbReference type="InterPro" id="IPR050527">
    <property type="entry name" value="Snail/Krueppel_Znf"/>
</dbReference>
<protein>
    <recommendedName>
        <fullName evidence="9">C2H2-type domain-containing protein</fullName>
    </recommendedName>
</protein>
<evidence type="ECO:0000256" key="3">
    <source>
        <dbReference type="ARBA" id="ARBA00022737"/>
    </source>
</evidence>
<dbReference type="PANTHER" id="PTHR24388:SF54">
    <property type="entry name" value="PROTEIN ESCARGOT"/>
    <property type="match status" value="1"/>
</dbReference>
<dbReference type="EMBL" id="JAFNEN010000675">
    <property type="protein sequence ID" value="KAG8178703.1"/>
    <property type="molecule type" value="Genomic_DNA"/>
</dbReference>
<comment type="similarity">
    <text evidence="7">Belongs to the snail C2H2-type zinc-finger protein family.</text>
</comment>
<dbReference type="InterPro" id="IPR036236">
    <property type="entry name" value="Znf_C2H2_sf"/>
</dbReference>
<evidence type="ECO:0000256" key="7">
    <source>
        <dbReference type="ARBA" id="ARBA00037948"/>
    </source>
</evidence>
<keyword evidence="5" id="KW-0862">Zinc</keyword>
<evidence type="ECO:0000259" key="9">
    <source>
        <dbReference type="PROSITE" id="PS50157"/>
    </source>
</evidence>
<dbReference type="SUPFAM" id="SSF57667">
    <property type="entry name" value="beta-beta-alpha zinc fingers"/>
    <property type="match status" value="1"/>
</dbReference>
<keyword evidence="11" id="KW-1185">Reference proteome</keyword>